<gene>
    <name evidence="2" type="ORF">E1286_13000</name>
</gene>
<dbReference type="PANTHER" id="PTHR43798:SF33">
    <property type="entry name" value="HYDROLASE, PUTATIVE (AFU_ORTHOLOGUE AFUA_2G14860)-RELATED"/>
    <property type="match status" value="1"/>
</dbReference>
<organism evidence="2 3">
    <name type="scientific">Nonomuraea terrae</name>
    <dbReference type="NCBI Taxonomy" id="2530383"/>
    <lineage>
        <taxon>Bacteria</taxon>
        <taxon>Bacillati</taxon>
        <taxon>Actinomycetota</taxon>
        <taxon>Actinomycetes</taxon>
        <taxon>Streptosporangiales</taxon>
        <taxon>Streptosporangiaceae</taxon>
        <taxon>Nonomuraea</taxon>
    </lineage>
</organism>
<protein>
    <submittedName>
        <fullName evidence="2">Alpha/beta hydrolase</fullName>
    </submittedName>
</protein>
<dbReference type="PANTHER" id="PTHR43798">
    <property type="entry name" value="MONOACYLGLYCEROL LIPASE"/>
    <property type="match status" value="1"/>
</dbReference>
<evidence type="ECO:0000259" key="1">
    <source>
        <dbReference type="Pfam" id="PF00561"/>
    </source>
</evidence>
<keyword evidence="3" id="KW-1185">Reference proteome</keyword>
<dbReference type="InterPro" id="IPR050266">
    <property type="entry name" value="AB_hydrolase_sf"/>
</dbReference>
<dbReference type="GO" id="GO:0016787">
    <property type="term" value="F:hydrolase activity"/>
    <property type="evidence" value="ECO:0007669"/>
    <property type="project" value="UniProtKB-KW"/>
</dbReference>
<dbReference type="Gene3D" id="3.40.50.1820">
    <property type="entry name" value="alpha/beta hydrolase"/>
    <property type="match status" value="1"/>
</dbReference>
<dbReference type="SUPFAM" id="SSF53474">
    <property type="entry name" value="alpha/beta-Hydrolases"/>
    <property type="match status" value="1"/>
</dbReference>
<evidence type="ECO:0000313" key="3">
    <source>
        <dbReference type="Proteomes" id="UP000295302"/>
    </source>
</evidence>
<dbReference type="Pfam" id="PF00561">
    <property type="entry name" value="Abhydrolase_1"/>
    <property type="match status" value="1"/>
</dbReference>
<reference evidence="2 3" key="1">
    <citation type="submission" date="2019-03" db="EMBL/GenBank/DDBJ databases">
        <title>Draft genome sequences of novel Actinobacteria.</title>
        <authorList>
            <person name="Sahin N."/>
            <person name="Ay H."/>
            <person name="Saygin H."/>
        </authorList>
    </citation>
    <scope>NUCLEOTIDE SEQUENCE [LARGE SCALE GENOMIC DNA]</scope>
    <source>
        <strain evidence="2 3">CH32</strain>
    </source>
</reference>
<keyword evidence="2" id="KW-0378">Hydrolase</keyword>
<dbReference type="AlphaFoldDB" id="A0A4R4YWG5"/>
<dbReference type="GO" id="GO:0016020">
    <property type="term" value="C:membrane"/>
    <property type="evidence" value="ECO:0007669"/>
    <property type="project" value="TreeGrafter"/>
</dbReference>
<sequence>MEISMEKDLLSPGAHDVAVDGLTQRYHVYGSGPVCVAMPGGPGVIWESLRMPAAEEFLTMVYVEPLGTGGSQRLPSHPDGYSRKRYTRSLVGLLDRLSLPLVILLGHSHGGFVAQYFALHHPDRLSGLVLYESAPVTGPPHIAEAGTKIEEFVRRHEGQAGLPRVLHGLQSMSVTDDEEITTTLRDLMPVFFANYWERENEFGSLRETISCTYISSLDEKLEPDIIDDRDTLPSLAVPTLVVVGRYDVQCGPRWAEELHALIPGSRLVVLEDSAHMGHLEEPAAFANALRDFTRSIPA</sequence>
<name>A0A4R4YWG5_9ACTN</name>
<evidence type="ECO:0000313" key="2">
    <source>
        <dbReference type="EMBL" id="TDD49795.1"/>
    </source>
</evidence>
<dbReference type="PRINTS" id="PR00412">
    <property type="entry name" value="EPOXHYDRLASE"/>
</dbReference>
<accession>A0A4R4YWG5</accession>
<feature type="domain" description="AB hydrolase-1" evidence="1">
    <location>
        <begin position="57"/>
        <end position="282"/>
    </location>
</feature>
<comment type="caution">
    <text evidence="2">The sequence shown here is derived from an EMBL/GenBank/DDBJ whole genome shotgun (WGS) entry which is preliminary data.</text>
</comment>
<proteinExistence type="predicted"/>
<dbReference type="Proteomes" id="UP000295302">
    <property type="component" value="Unassembled WGS sequence"/>
</dbReference>
<dbReference type="OrthoDB" id="9804723at2"/>
<dbReference type="InterPro" id="IPR029058">
    <property type="entry name" value="AB_hydrolase_fold"/>
</dbReference>
<dbReference type="InterPro" id="IPR000639">
    <property type="entry name" value="Epox_hydrolase-like"/>
</dbReference>
<dbReference type="InterPro" id="IPR000073">
    <property type="entry name" value="AB_hydrolase_1"/>
</dbReference>
<dbReference type="EMBL" id="SMKQ01000029">
    <property type="protein sequence ID" value="TDD49795.1"/>
    <property type="molecule type" value="Genomic_DNA"/>
</dbReference>